<comment type="caution">
    <text evidence="9">The sequence shown here is derived from an EMBL/GenBank/DDBJ whole genome shotgun (WGS) entry which is preliminary data.</text>
</comment>
<accession>A0ABN2P124</accession>
<proteinExistence type="inferred from homology"/>
<evidence type="ECO:0000313" key="10">
    <source>
        <dbReference type="Proteomes" id="UP001501303"/>
    </source>
</evidence>
<dbReference type="InterPro" id="IPR010259">
    <property type="entry name" value="S8pro/Inhibitor_I9"/>
</dbReference>
<sequence length="405" mass="40728">MTLSRTVRRRSGTAVAALIAALCLGAGAPLAATAAEQSERLGTISGANAPGAVAGSYLVLLHDTDAQAVAAQETRLAARYGVRVTERWDSALGGYAIEATERQARRIAADPAVRLVEQDAVVRLATETQYDPPSWGLDRIDQPDLPLDGKYTYPAHAARGVSVYVIDTGIRYSHQDFGGRAVPGHDAFGGDGSDGNGHGTHVAGIIGGTQHGVAKKARVVSVKVLNANGSGTISGVIGGVDWVTANAARPAVANMSIGGGASAALDTAVRNSISAGITYTVASGSSAASAANYSPARVAEAITVAPTASNDSVPPSANYGSAVNIYAPGVRITSLWHTSDQATSTLSGSSLAAPHAAGVAALHLGGNPTATPAQVAAALYSSAAVNKLTGVPANTPNRLLQLTGS</sequence>
<keyword evidence="2 5" id="KW-0645">Protease</keyword>
<evidence type="ECO:0000256" key="6">
    <source>
        <dbReference type="SAM" id="SignalP"/>
    </source>
</evidence>
<evidence type="ECO:0000256" key="3">
    <source>
        <dbReference type="ARBA" id="ARBA00022801"/>
    </source>
</evidence>
<dbReference type="PANTHER" id="PTHR43806">
    <property type="entry name" value="PEPTIDASE S8"/>
    <property type="match status" value="1"/>
</dbReference>
<keyword evidence="6" id="KW-0732">Signal</keyword>
<dbReference type="SUPFAM" id="SSF54897">
    <property type="entry name" value="Protease propeptides/inhibitors"/>
    <property type="match status" value="1"/>
</dbReference>
<feature type="active site" description="Charge relay system" evidence="5">
    <location>
        <position position="198"/>
    </location>
</feature>
<name>A0ABN2P124_9ACTN</name>
<dbReference type="Gene3D" id="3.30.70.80">
    <property type="entry name" value="Peptidase S8 propeptide/proteinase inhibitor I9"/>
    <property type="match status" value="1"/>
</dbReference>
<dbReference type="InterPro" id="IPR015500">
    <property type="entry name" value="Peptidase_S8_subtilisin-rel"/>
</dbReference>
<evidence type="ECO:0000313" key="9">
    <source>
        <dbReference type="EMBL" id="GAA1909332.1"/>
    </source>
</evidence>
<dbReference type="PROSITE" id="PS00136">
    <property type="entry name" value="SUBTILASE_ASP"/>
    <property type="match status" value="1"/>
</dbReference>
<dbReference type="InterPro" id="IPR050131">
    <property type="entry name" value="Peptidase_S8_subtilisin-like"/>
</dbReference>
<dbReference type="Gene3D" id="3.40.50.200">
    <property type="entry name" value="Peptidase S8/S53 domain"/>
    <property type="match status" value="1"/>
</dbReference>
<feature type="domain" description="Inhibitor I9" evidence="8">
    <location>
        <begin position="78"/>
        <end position="124"/>
    </location>
</feature>
<dbReference type="RefSeq" id="WP_344260375.1">
    <property type="nucleotide sequence ID" value="NZ_BAAAMJ010000015.1"/>
</dbReference>
<dbReference type="InterPro" id="IPR037045">
    <property type="entry name" value="S8pro/Inhibitor_I9_sf"/>
</dbReference>
<dbReference type="PRINTS" id="PR00723">
    <property type="entry name" value="SUBTILISIN"/>
</dbReference>
<feature type="chain" id="PRO_5045710301" description="S8 family peptidase" evidence="6">
    <location>
        <begin position="35"/>
        <end position="405"/>
    </location>
</feature>
<dbReference type="PANTHER" id="PTHR43806:SF11">
    <property type="entry name" value="CEREVISIN-RELATED"/>
    <property type="match status" value="1"/>
</dbReference>
<comment type="similarity">
    <text evidence="1 5">Belongs to the peptidase S8 family.</text>
</comment>
<dbReference type="InterPro" id="IPR036852">
    <property type="entry name" value="Peptidase_S8/S53_dom_sf"/>
</dbReference>
<dbReference type="InterPro" id="IPR022398">
    <property type="entry name" value="Peptidase_S8_His-AS"/>
</dbReference>
<feature type="signal peptide" evidence="6">
    <location>
        <begin position="1"/>
        <end position="34"/>
    </location>
</feature>
<protein>
    <recommendedName>
        <fullName evidence="11">S8 family peptidase</fullName>
    </recommendedName>
</protein>
<dbReference type="Pfam" id="PF00082">
    <property type="entry name" value="Peptidase_S8"/>
    <property type="match status" value="1"/>
</dbReference>
<dbReference type="InterPro" id="IPR023827">
    <property type="entry name" value="Peptidase_S8_Asp-AS"/>
</dbReference>
<gene>
    <name evidence="9" type="ORF">GCM10009716_19120</name>
</gene>
<evidence type="ECO:0000259" key="7">
    <source>
        <dbReference type="Pfam" id="PF00082"/>
    </source>
</evidence>
<evidence type="ECO:0000256" key="5">
    <source>
        <dbReference type="PROSITE-ProRule" id="PRU01240"/>
    </source>
</evidence>
<dbReference type="Proteomes" id="UP001501303">
    <property type="component" value="Unassembled WGS sequence"/>
</dbReference>
<dbReference type="SUPFAM" id="SSF52743">
    <property type="entry name" value="Subtilisin-like"/>
    <property type="match status" value="1"/>
</dbReference>
<evidence type="ECO:0008006" key="11">
    <source>
        <dbReference type="Google" id="ProtNLM"/>
    </source>
</evidence>
<reference evidence="9 10" key="1">
    <citation type="journal article" date="2019" name="Int. J. Syst. Evol. Microbiol.">
        <title>The Global Catalogue of Microorganisms (GCM) 10K type strain sequencing project: providing services to taxonomists for standard genome sequencing and annotation.</title>
        <authorList>
            <consortium name="The Broad Institute Genomics Platform"/>
            <consortium name="The Broad Institute Genome Sequencing Center for Infectious Disease"/>
            <person name="Wu L."/>
            <person name="Ma J."/>
        </authorList>
    </citation>
    <scope>NUCLEOTIDE SEQUENCE [LARGE SCALE GENOMIC DNA]</scope>
    <source>
        <strain evidence="9 10">JCM 13581</strain>
    </source>
</reference>
<dbReference type="CDD" id="cd04077">
    <property type="entry name" value="Peptidases_S8_PCSK9_ProteinaseK_like"/>
    <property type="match status" value="1"/>
</dbReference>
<organism evidence="9 10">
    <name type="scientific">Streptomyces sodiiphilus</name>
    <dbReference type="NCBI Taxonomy" id="226217"/>
    <lineage>
        <taxon>Bacteria</taxon>
        <taxon>Bacillati</taxon>
        <taxon>Actinomycetota</taxon>
        <taxon>Actinomycetes</taxon>
        <taxon>Kitasatosporales</taxon>
        <taxon>Streptomycetaceae</taxon>
        <taxon>Streptomyces</taxon>
    </lineage>
</organism>
<dbReference type="PROSITE" id="PS51892">
    <property type="entry name" value="SUBTILASE"/>
    <property type="match status" value="1"/>
</dbReference>
<dbReference type="EMBL" id="BAAAMJ010000015">
    <property type="protein sequence ID" value="GAA1909332.1"/>
    <property type="molecule type" value="Genomic_DNA"/>
</dbReference>
<evidence type="ECO:0000259" key="8">
    <source>
        <dbReference type="Pfam" id="PF05922"/>
    </source>
</evidence>
<evidence type="ECO:0000256" key="4">
    <source>
        <dbReference type="ARBA" id="ARBA00022825"/>
    </source>
</evidence>
<keyword evidence="10" id="KW-1185">Reference proteome</keyword>
<feature type="domain" description="Peptidase S8/S53" evidence="7">
    <location>
        <begin position="159"/>
        <end position="386"/>
    </location>
</feature>
<dbReference type="InterPro" id="IPR000209">
    <property type="entry name" value="Peptidase_S8/S53_dom"/>
</dbReference>
<keyword evidence="4 5" id="KW-0720">Serine protease</keyword>
<keyword evidence="3 5" id="KW-0378">Hydrolase</keyword>
<evidence type="ECO:0000256" key="2">
    <source>
        <dbReference type="ARBA" id="ARBA00022670"/>
    </source>
</evidence>
<feature type="active site" description="Charge relay system" evidence="5">
    <location>
        <position position="350"/>
    </location>
</feature>
<dbReference type="InterPro" id="IPR034193">
    <property type="entry name" value="PCSK9_ProteinaseK-like"/>
</dbReference>
<feature type="active site" description="Charge relay system" evidence="5">
    <location>
        <position position="167"/>
    </location>
</feature>
<dbReference type="Pfam" id="PF05922">
    <property type="entry name" value="Inhibitor_I9"/>
    <property type="match status" value="1"/>
</dbReference>
<dbReference type="PROSITE" id="PS00137">
    <property type="entry name" value="SUBTILASE_HIS"/>
    <property type="match status" value="1"/>
</dbReference>
<evidence type="ECO:0000256" key="1">
    <source>
        <dbReference type="ARBA" id="ARBA00011073"/>
    </source>
</evidence>